<reference evidence="7" key="1">
    <citation type="journal article" date="2014" name="Genome Biol. Evol.">
        <title>Missing genes, multiple ORFs, and C-to-U type RNA editing in Acrasis kona (Heterolobosea, Excavata) mitochondrial DNA.</title>
        <authorList>
            <person name="Fu C.J."/>
            <person name="Sheikh S."/>
            <person name="Miao W."/>
            <person name="Andersson S.G."/>
            <person name="Baldauf S.L."/>
        </authorList>
    </citation>
    <scope>NUCLEOTIDE SEQUENCE</scope>
    <source>
        <strain evidence="7">ATCC MYA-3509</strain>
    </source>
</reference>
<feature type="transmembrane region" description="Helical" evidence="5">
    <location>
        <begin position="195"/>
        <end position="218"/>
    </location>
</feature>
<dbReference type="PANTHER" id="PTHR22773">
    <property type="entry name" value="NADH DEHYDROGENASE"/>
    <property type="match status" value="1"/>
</dbReference>
<feature type="transmembrane region" description="Helical" evidence="5">
    <location>
        <begin position="61"/>
        <end position="81"/>
    </location>
</feature>
<dbReference type="RefSeq" id="YP_009117147.1">
    <property type="nucleotide sequence ID" value="NC_026286.1"/>
</dbReference>
<protein>
    <submittedName>
        <fullName evidence="7">NADH dehydrogenase subunit 2</fullName>
    </submittedName>
</protein>
<accession>A0A0B4MZS1</accession>
<feature type="transmembrane region" description="Helical" evidence="5">
    <location>
        <begin position="272"/>
        <end position="292"/>
    </location>
</feature>
<keyword evidence="4 5" id="KW-0472">Membrane</keyword>
<feature type="transmembrane region" description="Helical" evidence="5">
    <location>
        <begin position="487"/>
        <end position="511"/>
    </location>
</feature>
<comment type="subcellular location">
    <subcellularLocation>
        <location evidence="1">Membrane</location>
        <topology evidence="1">Multi-pass membrane protein</topology>
    </subcellularLocation>
</comment>
<evidence type="ECO:0000256" key="4">
    <source>
        <dbReference type="ARBA" id="ARBA00023136"/>
    </source>
</evidence>
<feature type="transmembrane region" description="Helical" evidence="5">
    <location>
        <begin position="334"/>
        <end position="351"/>
    </location>
</feature>
<feature type="transmembrane region" description="Helical" evidence="5">
    <location>
        <begin position="363"/>
        <end position="385"/>
    </location>
</feature>
<evidence type="ECO:0000256" key="2">
    <source>
        <dbReference type="ARBA" id="ARBA00022692"/>
    </source>
</evidence>
<evidence type="ECO:0000256" key="3">
    <source>
        <dbReference type="ARBA" id="ARBA00022989"/>
    </source>
</evidence>
<sequence>MYINYFSEILFIFLFVLLFIFSCYLYYFKTSIVKLNNINNLENEKVLKYNTSLYPNLYSPIFYLFLLIVINIFVFDIFVHFDFNNNNIILVENHNINIFNKEFVKTKSDLMIKLFIFFLLIILLLTGNNYLKKLKIIDYQYILILYSATIFINLLIYCVNLITFYLLIEIQGFSFIVLTAINYRDKYSLESSLKYFILHCISSSFMLYGITLFYGLYGTTNIHDFYYLLNNIDYVFNLLDYVCITFILIGFLFKLYVAPFHFWISDIYNGNLIINTIYISTIGFTCTFYLFFKFYNYVFIWFLEYISLLLFISAIISIIVGSFSIVYETNIKKIVAFSSIFTIGLLLINLLDNNYISHINVIYYFILYIINIFVFLILILPLYVMNIYNIHVDNIKWLNGYYLKNNIWTIFITISILSNIGLPGTSLFLSKLSVLNVIINNYNMYVLYTILFCSFLIFSYALRIIISMYFLKFKSNTGFRIIPSINYIISFLCICLLILITFNQSFIYNIAEIIVYNI</sequence>
<organism evidence="7">
    <name type="scientific">Acrasis kona</name>
    <dbReference type="NCBI Taxonomy" id="1008807"/>
    <lineage>
        <taxon>Eukaryota</taxon>
        <taxon>Discoba</taxon>
        <taxon>Heterolobosea</taxon>
        <taxon>Tetramitia</taxon>
        <taxon>Eutetramitia</taxon>
        <taxon>Acrasidae</taxon>
        <taxon>Acrasis</taxon>
    </lineage>
</organism>
<dbReference type="Pfam" id="PF00361">
    <property type="entry name" value="Proton_antipo_M"/>
    <property type="match status" value="1"/>
</dbReference>
<dbReference type="EMBL" id="KJ679272">
    <property type="protein sequence ID" value="AID52063.1"/>
    <property type="molecule type" value="Genomic_DNA"/>
</dbReference>
<feature type="transmembrane region" description="Helical" evidence="5">
    <location>
        <begin position="406"/>
        <end position="425"/>
    </location>
</feature>
<feature type="transmembrane region" description="Helical" evidence="5">
    <location>
        <begin position="298"/>
        <end position="327"/>
    </location>
</feature>
<dbReference type="AlphaFoldDB" id="A0A0B4MZS1"/>
<evidence type="ECO:0000256" key="1">
    <source>
        <dbReference type="ARBA" id="ARBA00004141"/>
    </source>
</evidence>
<gene>
    <name evidence="7" type="primary">nad2</name>
</gene>
<evidence type="ECO:0000256" key="5">
    <source>
        <dbReference type="SAM" id="Phobius"/>
    </source>
</evidence>
<feature type="transmembrane region" description="Helical" evidence="5">
    <location>
        <begin position="238"/>
        <end position="260"/>
    </location>
</feature>
<proteinExistence type="predicted"/>
<feature type="transmembrane region" description="Helical" evidence="5">
    <location>
        <begin position="139"/>
        <end position="156"/>
    </location>
</feature>
<dbReference type="GO" id="GO:0016020">
    <property type="term" value="C:membrane"/>
    <property type="evidence" value="ECO:0007669"/>
    <property type="project" value="UniProtKB-SubCell"/>
</dbReference>
<name>A0A0B4MZS1_9EUKA</name>
<feature type="domain" description="NADH:quinone oxidoreductase/Mrp antiporter transmembrane" evidence="6">
    <location>
        <begin position="160"/>
        <end position="455"/>
    </location>
</feature>
<evidence type="ECO:0000259" key="6">
    <source>
        <dbReference type="Pfam" id="PF00361"/>
    </source>
</evidence>
<feature type="transmembrane region" description="Helical" evidence="5">
    <location>
        <begin position="6"/>
        <end position="27"/>
    </location>
</feature>
<feature type="transmembrane region" description="Helical" evidence="5">
    <location>
        <begin position="110"/>
        <end position="127"/>
    </location>
</feature>
<keyword evidence="7" id="KW-0496">Mitochondrion</keyword>
<dbReference type="GeneID" id="22974630"/>
<reference evidence="7" key="2">
    <citation type="submission" date="2014-04" db="EMBL/GenBank/DDBJ databases">
        <authorList>
            <person name="Fu C.-J."/>
            <person name="Sheikh S."/>
            <person name="Miao W."/>
            <person name="Andersson S.G.E."/>
            <person name="Baldauf S.L."/>
        </authorList>
    </citation>
    <scope>NUCLEOTIDE SEQUENCE</scope>
    <source>
        <strain evidence="7">ATCC MYA-3509</strain>
    </source>
</reference>
<evidence type="ECO:0000313" key="7">
    <source>
        <dbReference type="EMBL" id="AID52063.1"/>
    </source>
</evidence>
<keyword evidence="3 5" id="KW-1133">Transmembrane helix</keyword>
<geneLocation type="mitochondrion" evidence="7"/>
<keyword evidence="2 5" id="KW-0812">Transmembrane</keyword>
<dbReference type="InterPro" id="IPR001750">
    <property type="entry name" value="ND/Mrp_TM"/>
</dbReference>
<feature type="transmembrane region" description="Helical" evidence="5">
    <location>
        <begin position="445"/>
        <end position="466"/>
    </location>
</feature>